<evidence type="ECO:0000313" key="2">
    <source>
        <dbReference type="Proteomes" id="UP000688137"/>
    </source>
</evidence>
<reference evidence="1" key="1">
    <citation type="submission" date="2021-01" db="EMBL/GenBank/DDBJ databases">
        <authorList>
            <consortium name="Genoscope - CEA"/>
            <person name="William W."/>
        </authorList>
    </citation>
    <scope>NUCLEOTIDE SEQUENCE</scope>
</reference>
<protein>
    <submittedName>
        <fullName evidence="1">Uncharacterized protein</fullName>
    </submittedName>
</protein>
<dbReference type="Proteomes" id="UP000688137">
    <property type="component" value="Unassembled WGS sequence"/>
</dbReference>
<dbReference type="EMBL" id="CAJJDM010000039">
    <property type="protein sequence ID" value="CAD8067207.1"/>
    <property type="molecule type" value="Genomic_DNA"/>
</dbReference>
<name>A0A8S1LHB8_PARPR</name>
<organism evidence="1 2">
    <name type="scientific">Paramecium primaurelia</name>
    <dbReference type="NCBI Taxonomy" id="5886"/>
    <lineage>
        <taxon>Eukaryota</taxon>
        <taxon>Sar</taxon>
        <taxon>Alveolata</taxon>
        <taxon>Ciliophora</taxon>
        <taxon>Intramacronucleata</taxon>
        <taxon>Oligohymenophorea</taxon>
        <taxon>Peniculida</taxon>
        <taxon>Parameciidae</taxon>
        <taxon>Paramecium</taxon>
    </lineage>
</organism>
<gene>
    <name evidence="1" type="ORF">PPRIM_AZ9-3.1.T0400165</name>
</gene>
<sequence>MIAILTNDIKILLVRNEFNETKLKVQKIQYILECILKSIDMSKHLKVNQFRKPKLFIISENEAISFDVLLQKTLNRGKSINDIYDDEISNRVLVFAGRYGIIVYNYVNEELKKIYIINLDYNVIKVQLLNIIYLYWMIKEELIFIFERRQLYYQSYQIIVFIQIEKSNFFCLQKQFILSYQIGKQINQIWN</sequence>
<comment type="caution">
    <text evidence="1">The sequence shown here is derived from an EMBL/GenBank/DDBJ whole genome shotgun (WGS) entry which is preliminary data.</text>
</comment>
<proteinExistence type="predicted"/>
<dbReference type="AlphaFoldDB" id="A0A8S1LHB8"/>
<accession>A0A8S1LHB8</accession>
<evidence type="ECO:0000313" key="1">
    <source>
        <dbReference type="EMBL" id="CAD8067207.1"/>
    </source>
</evidence>
<keyword evidence="2" id="KW-1185">Reference proteome</keyword>